<comment type="pathway">
    <text evidence="2 10">Protein modification; protein glycosylation.</text>
</comment>
<keyword evidence="8 10" id="KW-0472">Membrane</keyword>
<comment type="function">
    <text evidence="10">Protein O-mannosyltransferase that catalyzes the transfer of a single mannose residue from a polyprenol phospho-mannosyl lipidic donor to the hydroxyl group of selected serine and threonine residues in acceptor proteins.</text>
</comment>
<keyword evidence="4 10" id="KW-0328">Glycosyltransferase</keyword>
<evidence type="ECO:0000256" key="6">
    <source>
        <dbReference type="ARBA" id="ARBA00022692"/>
    </source>
</evidence>
<dbReference type="RefSeq" id="WP_343046653.1">
    <property type="nucleotide sequence ID" value="NZ_JACBZY010000001.1"/>
</dbReference>
<evidence type="ECO:0000256" key="3">
    <source>
        <dbReference type="ARBA" id="ARBA00007222"/>
    </source>
</evidence>
<feature type="transmembrane region" description="Helical" evidence="10">
    <location>
        <begin position="83"/>
        <end position="102"/>
    </location>
</feature>
<dbReference type="PANTHER" id="PTHR10050">
    <property type="entry name" value="DOLICHYL-PHOSPHATE-MANNOSE--PROTEIN MANNOSYLTRANSFERASE"/>
    <property type="match status" value="1"/>
</dbReference>
<keyword evidence="15" id="KW-1185">Reference proteome</keyword>
<evidence type="ECO:0000313" key="15">
    <source>
        <dbReference type="Proteomes" id="UP000553888"/>
    </source>
</evidence>
<evidence type="ECO:0000256" key="8">
    <source>
        <dbReference type="ARBA" id="ARBA00023136"/>
    </source>
</evidence>
<organism evidence="14 15">
    <name type="scientific">Schumannella luteola</name>
    <dbReference type="NCBI Taxonomy" id="472059"/>
    <lineage>
        <taxon>Bacteria</taxon>
        <taxon>Bacillati</taxon>
        <taxon>Actinomycetota</taxon>
        <taxon>Actinomycetes</taxon>
        <taxon>Micrococcales</taxon>
        <taxon>Microbacteriaceae</taxon>
        <taxon>Schumannella</taxon>
    </lineage>
</organism>
<evidence type="ECO:0000256" key="4">
    <source>
        <dbReference type="ARBA" id="ARBA00022676"/>
    </source>
</evidence>
<feature type="transmembrane region" description="Helical" evidence="10">
    <location>
        <begin position="474"/>
        <end position="491"/>
    </location>
</feature>
<keyword evidence="6 10" id="KW-0812">Transmembrane</keyword>
<dbReference type="AlphaFoldDB" id="A0A852YDE0"/>
<evidence type="ECO:0000259" key="13">
    <source>
        <dbReference type="Pfam" id="PF16192"/>
    </source>
</evidence>
<feature type="transmembrane region" description="Helical" evidence="10">
    <location>
        <begin position="179"/>
        <end position="200"/>
    </location>
</feature>
<dbReference type="GO" id="GO:0005886">
    <property type="term" value="C:plasma membrane"/>
    <property type="evidence" value="ECO:0007669"/>
    <property type="project" value="UniProtKB-SubCell"/>
</dbReference>
<feature type="transmembrane region" description="Helical" evidence="10">
    <location>
        <begin position="497"/>
        <end position="519"/>
    </location>
</feature>
<feature type="transmembrane region" description="Helical" evidence="10">
    <location>
        <begin position="450"/>
        <end position="467"/>
    </location>
</feature>
<feature type="transmembrane region" description="Helical" evidence="10">
    <location>
        <begin position="339"/>
        <end position="361"/>
    </location>
</feature>
<feature type="domain" description="Protein O-mannosyl-transferase C-terminal four TM" evidence="13">
    <location>
        <begin position="390"/>
        <end position="574"/>
    </location>
</feature>
<dbReference type="PANTHER" id="PTHR10050:SF46">
    <property type="entry name" value="PROTEIN O-MANNOSYL-TRANSFERASE 2"/>
    <property type="match status" value="1"/>
</dbReference>
<keyword evidence="5 10" id="KW-0808">Transferase</keyword>
<dbReference type="GO" id="GO:0012505">
    <property type="term" value="C:endomembrane system"/>
    <property type="evidence" value="ECO:0007669"/>
    <property type="project" value="UniProtKB-SubCell"/>
</dbReference>
<feature type="compositionally biased region" description="Polar residues" evidence="11">
    <location>
        <begin position="21"/>
        <end position="32"/>
    </location>
</feature>
<dbReference type="InterPro" id="IPR027005">
    <property type="entry name" value="PMT-like"/>
</dbReference>
<comment type="caution">
    <text evidence="14">The sequence shown here is derived from an EMBL/GenBank/DDBJ whole genome shotgun (WGS) entry which is preliminary data.</text>
</comment>
<proteinExistence type="inferred from homology"/>
<feature type="domain" description="ArnT-like N-terminal" evidence="12">
    <location>
        <begin position="91"/>
        <end position="313"/>
    </location>
</feature>
<dbReference type="Pfam" id="PF16192">
    <property type="entry name" value="PMT_4TMC"/>
    <property type="match status" value="1"/>
</dbReference>
<keyword evidence="10" id="KW-1003">Cell membrane</keyword>
<feature type="compositionally biased region" description="Basic and acidic residues" evidence="11">
    <location>
        <begin position="1"/>
        <end position="10"/>
    </location>
</feature>
<dbReference type="EC" id="2.4.1.-" evidence="10"/>
<dbReference type="EMBL" id="JACBZY010000001">
    <property type="protein sequence ID" value="NYG99304.1"/>
    <property type="molecule type" value="Genomic_DNA"/>
</dbReference>
<dbReference type="GO" id="GO:0004169">
    <property type="term" value="F:dolichyl-phosphate-mannose-protein mannosyltransferase activity"/>
    <property type="evidence" value="ECO:0007669"/>
    <property type="project" value="UniProtKB-UniRule"/>
</dbReference>
<dbReference type="Pfam" id="PF02366">
    <property type="entry name" value="PMT"/>
    <property type="match status" value="1"/>
</dbReference>
<comment type="subcellular location">
    <subcellularLocation>
        <location evidence="10">Cell membrane</location>
    </subcellularLocation>
    <subcellularLocation>
        <location evidence="1">Endomembrane system</location>
        <topology evidence="1">Multi-pass membrane protein</topology>
    </subcellularLocation>
</comment>
<evidence type="ECO:0000256" key="11">
    <source>
        <dbReference type="SAM" id="MobiDB-lite"/>
    </source>
</evidence>
<evidence type="ECO:0000259" key="12">
    <source>
        <dbReference type="Pfam" id="PF02366"/>
    </source>
</evidence>
<evidence type="ECO:0000256" key="7">
    <source>
        <dbReference type="ARBA" id="ARBA00022989"/>
    </source>
</evidence>
<evidence type="ECO:0000256" key="5">
    <source>
        <dbReference type="ARBA" id="ARBA00022679"/>
    </source>
</evidence>
<feature type="region of interest" description="Disordered" evidence="11">
    <location>
        <begin position="1"/>
        <end position="40"/>
    </location>
</feature>
<dbReference type="UniPathway" id="UPA00378"/>
<dbReference type="InterPro" id="IPR003342">
    <property type="entry name" value="ArnT-like_N"/>
</dbReference>
<evidence type="ECO:0000256" key="1">
    <source>
        <dbReference type="ARBA" id="ARBA00004127"/>
    </source>
</evidence>
<feature type="transmembrane region" description="Helical" evidence="10">
    <location>
        <begin position="231"/>
        <end position="249"/>
    </location>
</feature>
<accession>A0A852YDE0</accession>
<feature type="transmembrane region" description="Helical" evidence="10">
    <location>
        <begin position="278"/>
        <end position="296"/>
    </location>
</feature>
<gene>
    <name evidence="14" type="ORF">BJ979_001930</name>
</gene>
<dbReference type="Proteomes" id="UP000553888">
    <property type="component" value="Unassembled WGS sequence"/>
</dbReference>
<feature type="transmembrane region" description="Helical" evidence="10">
    <location>
        <begin position="302"/>
        <end position="318"/>
    </location>
</feature>
<feature type="transmembrane region" description="Helical" evidence="10">
    <location>
        <begin position="531"/>
        <end position="552"/>
    </location>
</feature>
<name>A0A852YDE0_9MICO</name>
<evidence type="ECO:0000256" key="9">
    <source>
        <dbReference type="ARBA" id="ARBA00093617"/>
    </source>
</evidence>
<protein>
    <recommendedName>
        <fullName evidence="9 10">Polyprenol-phosphate-mannose--protein mannosyltransferase</fullName>
        <ecNumber evidence="10">2.4.1.-</ecNumber>
    </recommendedName>
</protein>
<evidence type="ECO:0000313" key="14">
    <source>
        <dbReference type="EMBL" id="NYG99304.1"/>
    </source>
</evidence>
<evidence type="ECO:0000256" key="10">
    <source>
        <dbReference type="RuleBase" id="RU367007"/>
    </source>
</evidence>
<sequence length="575" mass="63513">MTDARDETDARAASAEDVPTPASTPGSASTPGADSADAEFSRIALGYPDEPLRLPPTRKPAGPGTRLDAWWQQRRLDPRWHRLATWGAPAIVLLVAIITRLVNLSSPHALVFDETYYAKDAWSQLHLGYEGSWTDGDDAKFLAGDTDVYSPTASFVAHPPLGKWVIALGMMAFGVQDALGWRISVAIVGILLVVLTMAIAHGLFRSRIITALSGGLLAIDGNAIVMSRVALLDVILALFCLLGVGAMLLDRAWAKRRIEAWVVQRELGHKPTDWGRPIWWRPWMLAAAVAFGAASAVKWSGIWFLAIFAILSIVMEAIDRRRAGIAFWPTSAVLVQGPVSFLLLVPLAAAVHLASWTGWFVSDDGYDRHWIESGGGTAWTGGLAWVPTAFQNWYHYQASMYGFHVGESTPHSYQANPLTWLFLVRPTSMYYQESDGGASAAAITEIANPLIWWACTAALVFLIYRFIRTRQYGVGVLLVGIAAGYLPWMGYLQRTVFQFYTIVFEPFLVIGLAVALAHLLGRWNDPPSRRLTGLATVGGFLILAIALSIYWFPMWIGLPMPHDFIYSHYWLRSWL</sequence>
<dbReference type="InterPro" id="IPR032421">
    <property type="entry name" value="PMT_4TMC"/>
</dbReference>
<reference evidence="14 15" key="1">
    <citation type="submission" date="2020-07" db="EMBL/GenBank/DDBJ databases">
        <title>Sequencing the genomes of 1000 actinobacteria strains.</title>
        <authorList>
            <person name="Klenk H.-P."/>
        </authorList>
    </citation>
    <scope>NUCLEOTIDE SEQUENCE [LARGE SCALE GENOMIC DNA]</scope>
    <source>
        <strain evidence="14 15">DSM 23141</strain>
    </source>
</reference>
<keyword evidence="7 10" id="KW-1133">Transmembrane helix</keyword>
<comment type="similarity">
    <text evidence="3 10">Belongs to the glycosyltransferase 39 family.</text>
</comment>
<evidence type="ECO:0000256" key="2">
    <source>
        <dbReference type="ARBA" id="ARBA00004922"/>
    </source>
</evidence>